<evidence type="ECO:0000256" key="2">
    <source>
        <dbReference type="SAM" id="Phobius"/>
    </source>
</evidence>
<dbReference type="OrthoDB" id="186343at2"/>
<sequence>MNTIKSIFGWLFRQGFVFVLIVAALAFHQLVWPMVAGGSAQSAITNEWKSPAEIRAELSALKRQTSDDLQASQSELLAKTGSALTAALQEKREELAAVEEQLDQRQGVFASVRPTAIIAREKLNLRRARLSAEIDLLNSLKKREDAQLALNKITYPSETSVSRAARSCKSANAAVQAFNDLTAAERTARNLVFGTAGELTQSARDKCGRYKARASQRQAGLAAGKTAREQLEKSNAALARVQEGITTRLSAYTPDVTNQTIQALLLKALLILAGIIALPFIIRALFYYVLAPIAERRASIRISVPGGGKVPIPPAELSRVSIPITLGRGEELLVRQDYLQTSSLSGRKDTRWLLDYGHVLSSIASGLSFLTRIRGEGETTTVSAVRDSFAELTRVTLQPGAACVLHPRALVAVVQPEGQPLRITSHWRLLSLNAWLTLQLRYLVFHGPGSLVVKGGRGIRVERAASGRIFGQDQLVGFSADLNYSVTRTETFAPYFFGREQLFKDKVEQGSGILIIEEAPLSSQKKGGVRRGLEGTMDAGMKAFGL</sequence>
<gene>
    <name evidence="3" type="ORF">GRI44_02350</name>
</gene>
<proteinExistence type="predicted"/>
<reference evidence="3 4" key="1">
    <citation type="submission" date="2019-12" db="EMBL/GenBank/DDBJ databases">
        <title>Genomic-based taxomic classification of the family Erythrobacteraceae.</title>
        <authorList>
            <person name="Xu L."/>
        </authorList>
    </citation>
    <scope>NUCLEOTIDE SEQUENCE [LARGE SCALE GENOMIC DNA]</scope>
    <source>
        <strain evidence="3 4">KCTC 52259</strain>
    </source>
</reference>
<evidence type="ECO:0000313" key="3">
    <source>
        <dbReference type="EMBL" id="MXP13595.1"/>
    </source>
</evidence>
<keyword evidence="2" id="KW-1133">Transmembrane helix</keyword>
<name>A0A6L7GDM7_9SPHN</name>
<accession>A0A6L7GDM7</accession>
<protein>
    <submittedName>
        <fullName evidence="3">Uncharacterized protein</fullName>
    </submittedName>
</protein>
<evidence type="ECO:0000256" key="1">
    <source>
        <dbReference type="SAM" id="Coils"/>
    </source>
</evidence>
<keyword evidence="1" id="KW-0175">Coiled coil</keyword>
<keyword evidence="4" id="KW-1185">Reference proteome</keyword>
<dbReference type="Proteomes" id="UP000473531">
    <property type="component" value="Unassembled WGS sequence"/>
</dbReference>
<keyword evidence="2" id="KW-0472">Membrane</keyword>
<dbReference type="AlphaFoldDB" id="A0A6L7GDM7"/>
<evidence type="ECO:0000313" key="4">
    <source>
        <dbReference type="Proteomes" id="UP000473531"/>
    </source>
</evidence>
<dbReference type="RefSeq" id="WP_160599854.1">
    <property type="nucleotide sequence ID" value="NZ_WTYU01000001.1"/>
</dbReference>
<dbReference type="InterPro" id="IPR036983">
    <property type="entry name" value="AIM24_sf"/>
</dbReference>
<dbReference type="EMBL" id="WTYU01000001">
    <property type="protein sequence ID" value="MXP13595.1"/>
    <property type="molecule type" value="Genomic_DNA"/>
</dbReference>
<feature type="coiled-coil region" evidence="1">
    <location>
        <begin position="81"/>
        <end position="140"/>
    </location>
</feature>
<feature type="transmembrane region" description="Helical" evidence="2">
    <location>
        <begin position="264"/>
        <end position="290"/>
    </location>
</feature>
<comment type="caution">
    <text evidence="3">The sequence shown here is derived from an EMBL/GenBank/DDBJ whole genome shotgun (WGS) entry which is preliminary data.</text>
</comment>
<dbReference type="Gene3D" id="3.60.160.10">
    <property type="entry name" value="Mitochondrial biogenesis AIM24"/>
    <property type="match status" value="1"/>
</dbReference>
<organism evidence="3 4">
    <name type="scientific">Allopontixanthobacter confluentis</name>
    <dbReference type="NCBI Taxonomy" id="1849021"/>
    <lineage>
        <taxon>Bacteria</taxon>
        <taxon>Pseudomonadati</taxon>
        <taxon>Pseudomonadota</taxon>
        <taxon>Alphaproteobacteria</taxon>
        <taxon>Sphingomonadales</taxon>
        <taxon>Erythrobacteraceae</taxon>
        <taxon>Allopontixanthobacter</taxon>
    </lineage>
</organism>
<keyword evidence="2" id="KW-0812">Transmembrane</keyword>